<dbReference type="SUPFAM" id="SSF57716">
    <property type="entry name" value="Glucocorticoid receptor-like (DNA-binding domain)"/>
    <property type="match status" value="1"/>
</dbReference>
<sequence>MSTEVRRKCLVCGRTATGIHYGVLTCEGCKAFCRRIEEKGTVYVCSFSNDCVIKQKGCRACRYKKCLELGMNMKNMRNKGLWKSNKTSIATQTNIAIAVPIQNHLQSTRSDAQSSEKIETDNLSGFLIQQAEIFEAGLQIKWRTVQSVMEAADKCFGNLILQCKATLDGTLRYGNGPCQPLSSHGSLVDAFSYRNVECAERIRTFASMLPGASKLDDSSKESVVLGWKRSVFWMVRKAPNMLHGSPAFAYEDCYINCGIRDLRCSQYWQESLSDAHINTFIYKFCEEFEDIGLTEMESLLLLAVVMFEPIAGGEVSNPKGHQLSRLIHQHYGDILFGLLKQRCSDKTELVTICQKLERFFCALQDVYKLHEYYADIFYPRQ</sequence>
<protein>
    <submittedName>
        <fullName evidence="10">Vitamin D3 receptor</fullName>
    </submittedName>
</protein>
<dbReference type="OrthoDB" id="6355676at2759"/>
<dbReference type="InterPro" id="IPR001628">
    <property type="entry name" value="Znf_hrmn_rcpt"/>
</dbReference>
<dbReference type="GO" id="GO:0045944">
    <property type="term" value="P:positive regulation of transcription by RNA polymerase II"/>
    <property type="evidence" value="ECO:0007669"/>
    <property type="project" value="TreeGrafter"/>
</dbReference>
<keyword evidence="11" id="KW-1185">Reference proteome</keyword>
<proteinExistence type="predicted"/>
<dbReference type="SUPFAM" id="SSF48508">
    <property type="entry name" value="Nuclear receptor ligand-binding domain"/>
    <property type="match status" value="1"/>
</dbReference>
<evidence type="ECO:0000256" key="4">
    <source>
        <dbReference type="ARBA" id="ARBA00023015"/>
    </source>
</evidence>
<dbReference type="InterPro" id="IPR013088">
    <property type="entry name" value="Znf_NHR/GATA"/>
</dbReference>
<keyword evidence="5" id="KW-0238">DNA-binding</keyword>
<evidence type="ECO:0000259" key="9">
    <source>
        <dbReference type="PROSITE" id="PS51030"/>
    </source>
</evidence>
<dbReference type="PRINTS" id="PR00047">
    <property type="entry name" value="STROIDFINGER"/>
</dbReference>
<evidence type="ECO:0000256" key="7">
    <source>
        <dbReference type="ARBA" id="ARBA00023170"/>
    </source>
</evidence>
<evidence type="ECO:0000256" key="8">
    <source>
        <dbReference type="ARBA" id="ARBA00023242"/>
    </source>
</evidence>
<comment type="caution">
    <text evidence="10">The sequence shown here is derived from an EMBL/GenBank/DDBJ whole genome shotgun (WGS) entry which is preliminary data.</text>
</comment>
<dbReference type="Gene3D" id="3.30.50.10">
    <property type="entry name" value="Erythroid Transcription Factor GATA-1, subunit A"/>
    <property type="match status" value="1"/>
</dbReference>
<dbReference type="InterPro" id="IPR035500">
    <property type="entry name" value="NHR-like_dom_sf"/>
</dbReference>
<feature type="domain" description="Nuclear receptor" evidence="9">
    <location>
        <begin position="6"/>
        <end position="78"/>
    </location>
</feature>
<dbReference type="GO" id="GO:0008270">
    <property type="term" value="F:zinc ion binding"/>
    <property type="evidence" value="ECO:0007669"/>
    <property type="project" value="UniProtKB-KW"/>
</dbReference>
<evidence type="ECO:0000256" key="1">
    <source>
        <dbReference type="ARBA" id="ARBA00022723"/>
    </source>
</evidence>
<reference evidence="11" key="1">
    <citation type="submission" date="2017-01" db="EMBL/GenBank/DDBJ databases">
        <title>Comparative genomics of anhydrobiosis in the tardigrade Hypsibius dujardini.</title>
        <authorList>
            <person name="Yoshida Y."/>
            <person name="Koutsovoulos G."/>
            <person name="Laetsch D."/>
            <person name="Stevens L."/>
            <person name="Kumar S."/>
            <person name="Horikawa D."/>
            <person name="Ishino K."/>
            <person name="Komine S."/>
            <person name="Tomita M."/>
            <person name="Blaxter M."/>
            <person name="Arakawa K."/>
        </authorList>
    </citation>
    <scope>NUCLEOTIDE SEQUENCE [LARGE SCALE GENOMIC DNA]</scope>
    <source>
        <strain evidence="11">Z151</strain>
    </source>
</reference>
<dbReference type="SMART" id="SM00399">
    <property type="entry name" value="ZnF_C4"/>
    <property type="match status" value="1"/>
</dbReference>
<dbReference type="PANTHER" id="PTHR24082:SF473">
    <property type="entry name" value="ECDYSONE-INDUCED PROTEIN 75B, ISOFORM B"/>
    <property type="match status" value="1"/>
</dbReference>
<evidence type="ECO:0000313" key="10">
    <source>
        <dbReference type="EMBL" id="OWA50453.1"/>
    </source>
</evidence>
<keyword evidence="4" id="KW-0805">Transcription regulation</keyword>
<dbReference type="PANTHER" id="PTHR24082">
    <property type="entry name" value="NUCLEAR HORMONE RECEPTOR"/>
    <property type="match status" value="1"/>
</dbReference>
<gene>
    <name evidence="10" type="ORF">BV898_14968</name>
</gene>
<keyword evidence="8" id="KW-0539">Nucleus</keyword>
<name>A0A9X6ND53_HYPEX</name>
<dbReference type="GO" id="GO:0009755">
    <property type="term" value="P:hormone-mediated signaling pathway"/>
    <property type="evidence" value="ECO:0007669"/>
    <property type="project" value="TreeGrafter"/>
</dbReference>
<keyword evidence="1" id="KW-0479">Metal-binding</keyword>
<evidence type="ECO:0000256" key="3">
    <source>
        <dbReference type="ARBA" id="ARBA00022833"/>
    </source>
</evidence>
<keyword evidence="3" id="KW-0862">Zinc</keyword>
<evidence type="ECO:0000256" key="6">
    <source>
        <dbReference type="ARBA" id="ARBA00023163"/>
    </source>
</evidence>
<dbReference type="Proteomes" id="UP000192578">
    <property type="component" value="Unassembled WGS sequence"/>
</dbReference>
<keyword evidence="7 10" id="KW-0675">Receptor</keyword>
<dbReference type="Gene3D" id="1.10.565.10">
    <property type="entry name" value="Retinoid X Receptor"/>
    <property type="match status" value="1"/>
</dbReference>
<dbReference type="AlphaFoldDB" id="A0A9X6ND53"/>
<dbReference type="EMBL" id="MTYJ01000193">
    <property type="protein sequence ID" value="OWA50453.1"/>
    <property type="molecule type" value="Genomic_DNA"/>
</dbReference>
<dbReference type="GO" id="GO:0030154">
    <property type="term" value="P:cell differentiation"/>
    <property type="evidence" value="ECO:0007669"/>
    <property type="project" value="TreeGrafter"/>
</dbReference>
<keyword evidence="6" id="KW-0804">Transcription</keyword>
<dbReference type="Pfam" id="PF00105">
    <property type="entry name" value="zf-C4"/>
    <property type="match status" value="1"/>
</dbReference>
<evidence type="ECO:0000256" key="2">
    <source>
        <dbReference type="ARBA" id="ARBA00022771"/>
    </source>
</evidence>
<organism evidence="10 11">
    <name type="scientific">Hypsibius exemplaris</name>
    <name type="common">Freshwater tardigrade</name>
    <dbReference type="NCBI Taxonomy" id="2072580"/>
    <lineage>
        <taxon>Eukaryota</taxon>
        <taxon>Metazoa</taxon>
        <taxon>Ecdysozoa</taxon>
        <taxon>Tardigrada</taxon>
        <taxon>Eutardigrada</taxon>
        <taxon>Parachela</taxon>
        <taxon>Hypsibioidea</taxon>
        <taxon>Hypsibiidae</taxon>
        <taxon>Hypsibius</taxon>
    </lineage>
</organism>
<evidence type="ECO:0000313" key="11">
    <source>
        <dbReference type="Proteomes" id="UP000192578"/>
    </source>
</evidence>
<dbReference type="GO" id="GO:0000122">
    <property type="term" value="P:negative regulation of transcription by RNA polymerase II"/>
    <property type="evidence" value="ECO:0007669"/>
    <property type="project" value="TreeGrafter"/>
</dbReference>
<dbReference type="PROSITE" id="PS51030">
    <property type="entry name" value="NUCLEAR_REC_DBD_2"/>
    <property type="match status" value="1"/>
</dbReference>
<keyword evidence="2" id="KW-0863">Zinc-finger</keyword>
<dbReference type="InterPro" id="IPR050234">
    <property type="entry name" value="Nuclear_hormone_rcpt_NR1"/>
</dbReference>
<dbReference type="CDD" id="cd06916">
    <property type="entry name" value="NR_DBD_like"/>
    <property type="match status" value="1"/>
</dbReference>
<dbReference type="GO" id="GO:0004879">
    <property type="term" value="F:nuclear receptor activity"/>
    <property type="evidence" value="ECO:0007669"/>
    <property type="project" value="TreeGrafter"/>
</dbReference>
<accession>A0A9X6ND53</accession>
<evidence type="ECO:0000256" key="5">
    <source>
        <dbReference type="ARBA" id="ARBA00023125"/>
    </source>
</evidence>
<dbReference type="GO" id="GO:0000978">
    <property type="term" value="F:RNA polymerase II cis-regulatory region sequence-specific DNA binding"/>
    <property type="evidence" value="ECO:0007669"/>
    <property type="project" value="TreeGrafter"/>
</dbReference>